<dbReference type="EMBL" id="WTFF01000020">
    <property type="protein sequence ID" value="MBW5481376.1"/>
    <property type="molecule type" value="Genomic_DNA"/>
</dbReference>
<organism evidence="1 2">
    <name type="scientific">Streptomyces bambusae</name>
    <dbReference type="NCBI Taxonomy" id="1550616"/>
    <lineage>
        <taxon>Bacteria</taxon>
        <taxon>Bacillati</taxon>
        <taxon>Actinomycetota</taxon>
        <taxon>Actinomycetes</taxon>
        <taxon>Kitasatosporales</taxon>
        <taxon>Streptomycetaceae</taxon>
        <taxon>Streptomyces</taxon>
    </lineage>
</organism>
<comment type="caution">
    <text evidence="1">The sequence shown here is derived from an EMBL/GenBank/DDBJ whole genome shotgun (WGS) entry which is preliminary data.</text>
</comment>
<evidence type="ECO:0000313" key="1">
    <source>
        <dbReference type="EMBL" id="MBW5481376.1"/>
    </source>
</evidence>
<name>A0ABS6Z0V7_9ACTN</name>
<evidence type="ECO:0000313" key="2">
    <source>
        <dbReference type="Proteomes" id="UP000812013"/>
    </source>
</evidence>
<dbReference type="Proteomes" id="UP000812013">
    <property type="component" value="Unassembled WGS sequence"/>
</dbReference>
<gene>
    <name evidence="1" type="ORF">GPJ59_05635</name>
</gene>
<sequence length="171" mass="18794">MLSRRNGFYAFLSALHVFPAGKCVGEVSLEEWNAPKLWRSGYPGVPADWTAFAEDVFGGPFFISAAGIHSLDPETGELEFVAQDLEGWCAAVLEDPEVLTGYPLAEEWQERNGRLPSGMRLVPATPFVLGGEFSVENLVLMESAKALRLRAELASKIAGLEDGQQIVFRYE</sequence>
<protein>
    <submittedName>
        <fullName evidence="1">SMI1/KNR4 family protein</fullName>
    </submittedName>
</protein>
<keyword evidence="2" id="KW-1185">Reference proteome</keyword>
<proteinExistence type="predicted"/>
<reference evidence="1 2" key="1">
    <citation type="submission" date="2019-12" db="EMBL/GenBank/DDBJ databases">
        <title>Genome sequence of Streptomyces bambusae.</title>
        <authorList>
            <person name="Bansal K."/>
            <person name="Choksket S."/>
            <person name="Korpole S."/>
            <person name="Patil P.B."/>
        </authorList>
    </citation>
    <scope>NUCLEOTIDE SEQUENCE [LARGE SCALE GENOMIC DNA]</scope>
    <source>
        <strain evidence="1 2">SK60</strain>
    </source>
</reference>
<accession>A0ABS6Z0V7</accession>